<dbReference type="EMBL" id="BSDO01000004">
    <property type="protein sequence ID" value="GLI23479.1"/>
    <property type="molecule type" value="Genomic_DNA"/>
</dbReference>
<proteinExistence type="predicted"/>
<comment type="caution">
    <text evidence="1">The sequence shown here is derived from an EMBL/GenBank/DDBJ whole genome shotgun (WGS) entry which is preliminary data.</text>
</comment>
<reference evidence="1" key="1">
    <citation type="submission" date="2022-12" db="EMBL/GenBank/DDBJ databases">
        <title>Reference genome sequencing for broad-spectrum identification of bacterial and archaeal isolates by mass spectrometry.</title>
        <authorList>
            <person name="Sekiguchi Y."/>
            <person name="Tourlousse D.M."/>
        </authorList>
    </citation>
    <scope>NUCLEOTIDE SEQUENCE</scope>
    <source>
        <strain evidence="1">301</strain>
    </source>
</reference>
<dbReference type="GeneID" id="95763936"/>
<evidence type="ECO:0000313" key="3">
    <source>
        <dbReference type="Proteomes" id="UP001144397"/>
    </source>
</evidence>
<dbReference type="AlphaFoldDB" id="A0A9W6CMJ6"/>
<keyword evidence="4" id="KW-1185">Reference proteome</keyword>
<organism evidence="1 3">
    <name type="scientific">Xanthobacter flavus</name>
    <dbReference type="NCBI Taxonomy" id="281"/>
    <lineage>
        <taxon>Bacteria</taxon>
        <taxon>Pseudomonadati</taxon>
        <taxon>Pseudomonadota</taxon>
        <taxon>Alphaproteobacteria</taxon>
        <taxon>Hyphomicrobiales</taxon>
        <taxon>Xanthobacteraceae</taxon>
        <taxon>Xanthobacter</taxon>
    </lineage>
</organism>
<dbReference type="Proteomes" id="UP001144397">
    <property type="component" value="Unassembled WGS sequence"/>
</dbReference>
<evidence type="ECO:0000313" key="4">
    <source>
        <dbReference type="Proteomes" id="UP001245370"/>
    </source>
</evidence>
<dbReference type="Proteomes" id="UP001245370">
    <property type="component" value="Unassembled WGS sequence"/>
</dbReference>
<gene>
    <name evidence="2" type="ORF">GGQ86_002983</name>
    <name evidence="1" type="ORF">XFLAVUS301_31530</name>
</gene>
<sequence length="140" mass="14436">MEPAKTVSIVCPENLRAGYKNIPAAEYDPAVHVLFDREAGKAAEPGLRSDGPTVAEFVAAGYISRSTAEEVAAAVAAQQGTPGPVSIEIPADWKSLHWKQRVALAEKLNGDATLDPAAGQTQTEAADAVIAAALASRSAA</sequence>
<evidence type="ECO:0000313" key="2">
    <source>
        <dbReference type="EMBL" id="MDR6334501.1"/>
    </source>
</evidence>
<evidence type="ECO:0000313" key="1">
    <source>
        <dbReference type="EMBL" id="GLI23479.1"/>
    </source>
</evidence>
<name>A0A9W6CMJ6_XANFL</name>
<reference evidence="2 4" key="2">
    <citation type="submission" date="2023-07" db="EMBL/GenBank/DDBJ databases">
        <title>Genomic Encyclopedia of Type Strains, Phase IV (KMG-IV): sequencing the most valuable type-strain genomes for metagenomic binning, comparative biology and taxonomic classification.</title>
        <authorList>
            <person name="Goeker M."/>
        </authorList>
    </citation>
    <scope>NUCLEOTIDE SEQUENCE [LARGE SCALE GENOMIC DNA]</scope>
    <source>
        <strain evidence="2 4">DSM 338</strain>
    </source>
</reference>
<dbReference type="EMBL" id="JAVDPY010000005">
    <property type="protein sequence ID" value="MDR6334501.1"/>
    <property type="molecule type" value="Genomic_DNA"/>
</dbReference>
<accession>A0A9W6CMJ6</accession>
<dbReference type="RefSeq" id="WP_281808323.1">
    <property type="nucleotide sequence ID" value="NZ_BSDO01000004.1"/>
</dbReference>
<protein>
    <submittedName>
        <fullName evidence="1">Uncharacterized protein</fullName>
    </submittedName>
</protein>